<reference evidence="13 14" key="1">
    <citation type="submission" date="2017-11" db="EMBL/GenBank/DDBJ databases">
        <authorList>
            <person name="Kracher B."/>
        </authorList>
    </citation>
    <scope>NUCLEOTIDE SEQUENCE [LARGE SCALE GENOMIC DNA]</scope>
    <source>
        <strain evidence="13 14">RACE1</strain>
    </source>
</reference>
<feature type="compositionally biased region" description="Acidic residues" evidence="11">
    <location>
        <begin position="832"/>
        <end position="843"/>
    </location>
</feature>
<keyword evidence="3" id="KW-0479">Metal-binding</keyword>
<feature type="compositionally biased region" description="Acidic residues" evidence="11">
    <location>
        <begin position="361"/>
        <end position="375"/>
    </location>
</feature>
<dbReference type="Gene3D" id="1.10.472.10">
    <property type="entry name" value="Cyclin-like"/>
    <property type="match status" value="2"/>
</dbReference>
<dbReference type="GO" id="GO:0000995">
    <property type="term" value="F:RNA polymerase III general transcription initiation factor activity"/>
    <property type="evidence" value="ECO:0007669"/>
    <property type="project" value="TreeGrafter"/>
</dbReference>
<organism evidence="13 14">
    <name type="scientific">Blumeria hordei</name>
    <name type="common">Barley powdery mildew</name>
    <name type="synonym">Blumeria graminis f. sp. hordei</name>
    <dbReference type="NCBI Taxonomy" id="2867405"/>
    <lineage>
        <taxon>Eukaryota</taxon>
        <taxon>Fungi</taxon>
        <taxon>Dikarya</taxon>
        <taxon>Ascomycota</taxon>
        <taxon>Pezizomycotina</taxon>
        <taxon>Leotiomycetes</taxon>
        <taxon>Erysiphales</taxon>
        <taxon>Erysiphaceae</taxon>
        <taxon>Blumeria</taxon>
    </lineage>
</organism>
<dbReference type="GO" id="GO:0006384">
    <property type="term" value="P:transcription initiation at RNA polymerase III promoter"/>
    <property type="evidence" value="ECO:0007669"/>
    <property type="project" value="UniProtKB-ARBA"/>
</dbReference>
<feature type="compositionally biased region" description="Polar residues" evidence="11">
    <location>
        <begin position="767"/>
        <end position="785"/>
    </location>
</feature>
<keyword evidence="7" id="KW-0010">Activator</keyword>
<keyword evidence="4" id="KW-0863">Zinc-finger</keyword>
<evidence type="ECO:0000256" key="1">
    <source>
        <dbReference type="ARBA" id="ARBA00004123"/>
    </source>
</evidence>
<evidence type="ECO:0000313" key="14">
    <source>
        <dbReference type="Proteomes" id="UP000275772"/>
    </source>
</evidence>
<proteinExistence type="inferred from homology"/>
<dbReference type="SUPFAM" id="SSF47954">
    <property type="entry name" value="Cyclin-like"/>
    <property type="match status" value="2"/>
</dbReference>
<evidence type="ECO:0000256" key="11">
    <source>
        <dbReference type="SAM" id="MobiDB-lite"/>
    </source>
</evidence>
<dbReference type="AlphaFoldDB" id="A0A383UUQ1"/>
<evidence type="ECO:0000256" key="6">
    <source>
        <dbReference type="ARBA" id="ARBA00023015"/>
    </source>
</evidence>
<dbReference type="PRINTS" id="PR00685">
    <property type="entry name" value="TIFACTORIIB"/>
</dbReference>
<dbReference type="GO" id="GO:0001006">
    <property type="term" value="F:RNA polymerase III type 3 promoter sequence-specific DNA binding"/>
    <property type="evidence" value="ECO:0007669"/>
    <property type="project" value="TreeGrafter"/>
</dbReference>
<evidence type="ECO:0000256" key="5">
    <source>
        <dbReference type="ARBA" id="ARBA00022833"/>
    </source>
</evidence>
<feature type="region of interest" description="Disordered" evidence="11">
    <location>
        <begin position="683"/>
        <end position="729"/>
    </location>
</feature>
<dbReference type="Pfam" id="PF07741">
    <property type="entry name" value="BRF1"/>
    <property type="match status" value="1"/>
</dbReference>
<evidence type="ECO:0000256" key="3">
    <source>
        <dbReference type="ARBA" id="ARBA00022723"/>
    </source>
</evidence>
<dbReference type="InterPro" id="IPR011665">
    <property type="entry name" value="BRF1_TBP-bd_dom"/>
</dbReference>
<dbReference type="VEuPathDB" id="FungiDB:BLGHR1_14859"/>
<dbReference type="SMART" id="SM00385">
    <property type="entry name" value="CYCLIN"/>
    <property type="match status" value="2"/>
</dbReference>
<dbReference type="PANTHER" id="PTHR11618">
    <property type="entry name" value="TRANSCRIPTION INITIATION FACTOR IIB-RELATED"/>
    <property type="match status" value="1"/>
</dbReference>
<feature type="region of interest" description="Disordered" evidence="11">
    <location>
        <begin position="452"/>
        <end position="508"/>
    </location>
</feature>
<name>A0A383UUQ1_BLUHO</name>
<feature type="compositionally biased region" description="Acidic residues" evidence="11">
    <location>
        <begin position="459"/>
        <end position="483"/>
    </location>
</feature>
<evidence type="ECO:0000256" key="9">
    <source>
        <dbReference type="ARBA" id="ARBA00023242"/>
    </source>
</evidence>
<evidence type="ECO:0000256" key="2">
    <source>
        <dbReference type="ARBA" id="ARBA00010857"/>
    </source>
</evidence>
<dbReference type="InterPro" id="IPR036915">
    <property type="entry name" value="Cyclin-like_sf"/>
</dbReference>
<feature type="region of interest" description="Disordered" evidence="11">
    <location>
        <begin position="335"/>
        <end position="387"/>
    </location>
</feature>
<keyword evidence="5" id="KW-0862">Zinc</keyword>
<dbReference type="Gene3D" id="1.20.5.650">
    <property type="entry name" value="Single helix bin"/>
    <property type="match status" value="1"/>
</dbReference>
<keyword evidence="8" id="KW-0804">Transcription</keyword>
<accession>A0A383UUQ1</accession>
<dbReference type="FunFam" id="1.10.472.10:FF:000007">
    <property type="entry name" value="Transcription factor IIIB 90 kDa subunit"/>
    <property type="match status" value="1"/>
</dbReference>
<dbReference type="EMBL" id="UNSH01000062">
    <property type="protein sequence ID" value="SZF04064.1"/>
    <property type="molecule type" value="Genomic_DNA"/>
</dbReference>
<comment type="similarity">
    <text evidence="2">Belongs to the TFIIB family.</text>
</comment>
<dbReference type="Proteomes" id="UP000275772">
    <property type="component" value="Unassembled WGS sequence"/>
</dbReference>
<evidence type="ECO:0000256" key="10">
    <source>
        <dbReference type="ARBA" id="ARBA00031009"/>
    </source>
</evidence>
<feature type="region of interest" description="Disordered" evidence="11">
    <location>
        <begin position="613"/>
        <end position="649"/>
    </location>
</feature>
<feature type="region of interest" description="Disordered" evidence="11">
    <location>
        <begin position="1"/>
        <end position="30"/>
    </location>
</feature>
<evidence type="ECO:0000256" key="4">
    <source>
        <dbReference type="ARBA" id="ARBA00022771"/>
    </source>
</evidence>
<dbReference type="FunFam" id="1.10.472.10:FF:000002">
    <property type="entry name" value="Transcription factor IIIB 90 kDa subunit"/>
    <property type="match status" value="1"/>
</dbReference>
<dbReference type="InterPro" id="IPR013150">
    <property type="entry name" value="TFIIB_cyclin"/>
</dbReference>
<dbReference type="InterPro" id="IPR013763">
    <property type="entry name" value="Cyclin-like_dom"/>
</dbReference>
<keyword evidence="9" id="KW-0539">Nucleus</keyword>
<evidence type="ECO:0000259" key="12">
    <source>
        <dbReference type="SMART" id="SM00385"/>
    </source>
</evidence>
<feature type="compositionally biased region" description="Basic and acidic residues" evidence="11">
    <location>
        <begin position="700"/>
        <end position="709"/>
    </location>
</feature>
<dbReference type="GO" id="GO:0017025">
    <property type="term" value="F:TBP-class protein binding"/>
    <property type="evidence" value="ECO:0007669"/>
    <property type="project" value="InterPro"/>
</dbReference>
<feature type="region of interest" description="Disordered" evidence="11">
    <location>
        <begin position="743"/>
        <end position="874"/>
    </location>
</feature>
<protein>
    <recommendedName>
        <fullName evidence="10">B-related factor 1</fullName>
    </recommendedName>
</protein>
<comment type="subcellular location">
    <subcellularLocation>
        <location evidence="1">Nucleus</location>
    </subcellularLocation>
</comment>
<evidence type="ECO:0000313" key="13">
    <source>
        <dbReference type="EMBL" id="SZF04064.1"/>
    </source>
</evidence>
<dbReference type="PANTHER" id="PTHR11618:SF4">
    <property type="entry name" value="TRANSCRIPTION FACTOR IIIB 90 KDA SUBUNIT"/>
    <property type="match status" value="1"/>
</dbReference>
<keyword evidence="6" id="KW-0805">Transcription regulation</keyword>
<feature type="compositionally biased region" description="Low complexity" evidence="11">
    <location>
        <begin position="743"/>
        <end position="752"/>
    </location>
</feature>
<gene>
    <name evidence="13" type="ORF">BLGHR1_14859</name>
</gene>
<evidence type="ECO:0000256" key="8">
    <source>
        <dbReference type="ARBA" id="ARBA00023163"/>
    </source>
</evidence>
<feature type="domain" description="Cyclin-like" evidence="12">
    <location>
        <begin position="131"/>
        <end position="213"/>
    </location>
</feature>
<dbReference type="InterPro" id="IPR000812">
    <property type="entry name" value="TFIIB"/>
</dbReference>
<feature type="domain" description="Cyclin-like" evidence="12">
    <location>
        <begin position="229"/>
        <end position="313"/>
    </location>
</feature>
<dbReference type="GO" id="GO:0070897">
    <property type="term" value="P:transcription preinitiation complex assembly"/>
    <property type="evidence" value="ECO:0007669"/>
    <property type="project" value="InterPro"/>
</dbReference>
<dbReference type="GO" id="GO:0008270">
    <property type="term" value="F:zinc ion binding"/>
    <property type="evidence" value="ECO:0007669"/>
    <property type="project" value="UniProtKB-KW"/>
</dbReference>
<feature type="compositionally biased region" description="Acidic residues" evidence="11">
    <location>
        <begin position="865"/>
        <end position="874"/>
    </location>
</feature>
<sequence length="874" mass="96882">MGPPRPMIPPNRRPNPIRDRKPIVPPQNSLQRQAVITAAKKAGGRPPKPTCKNPDCTTPDVIEGICHSCGLVMDDSNIVSEITFGESSSGAAVVHGSFVGEDQGAARSMGTAFRRAGGSENRENTINEGRRLIEGLGHQLGVVEFTRTVGLQIFKLAAMNNFIQGRRMDMVAAVCLYSACRKADRCRVMLIDFADKIQVNVFKLGRTFKALHRAITIAKDGIMPILPEDLIWRFASLLDFDTFTNKVADDAIRMAQRMSLDWMLMGRRPSGVCGACLILAARMNNFRRTVTEVVYVVKVTTATIQKRLEEFKLTPTSSLTVDEFVNNEFLESAHDPPSFYEKTEEFQKNKKQRKRKRMQSDDDEEDEDEDEDENEQNPSKIQKVATIPSLVDQEQAFTTALVSTPVLSFDTNGFPISIDPIHTEDVPIDPQLMDEVIADQSKTSFEQLVKEFGDVGTLPEEDVDEEEEEEEEGEGEGDDDEESKNDGSTLVSGAVPKRGRPKTKNQAVHVPPEWAATEMTMEEEITEMINDPNTITHATQYAKARRLAAAHVLLAEKANPQKEVSMDVHVGEDEFAQDPEVQNCLLSPADVAMKEKVWINANKDWLRKQQLKEWNKKQAANDPPKAKRNRKKKPRMGEGQTSAANSPAEAAISVLKQRSFSKKINYDAINGLFADIDKMAARKGDDTGSNGNSRAGSHITELKKQEPSDLSRISSPVHEDDKQSMIDPSLAGGLLLPKKISSRNSASANAARNQRRAEQQARRAGESPNSLGMSVKDSTTLASSQKGEDDDYVSLGATQDGTTFEEPVEGGEVEGDWKFQLNAAHNPNDYNNSDDIDDEEEDYGDWKADPDPFIDDDLGARGFESDDNVDDYDE</sequence>
<feature type="compositionally biased region" description="Basic and acidic residues" evidence="11">
    <location>
        <begin position="755"/>
        <end position="765"/>
    </location>
</feature>
<evidence type="ECO:0000256" key="7">
    <source>
        <dbReference type="ARBA" id="ARBA00023159"/>
    </source>
</evidence>
<dbReference type="GO" id="GO:0005634">
    <property type="term" value="C:nucleus"/>
    <property type="evidence" value="ECO:0007669"/>
    <property type="project" value="UniProtKB-SubCell"/>
</dbReference>
<dbReference type="GO" id="GO:0000126">
    <property type="term" value="C:transcription factor TFIIIB complex"/>
    <property type="evidence" value="ECO:0007669"/>
    <property type="project" value="TreeGrafter"/>
</dbReference>
<feature type="compositionally biased region" description="Pro residues" evidence="11">
    <location>
        <begin position="1"/>
        <end position="13"/>
    </location>
</feature>
<dbReference type="GO" id="GO:0097550">
    <property type="term" value="C:transcription preinitiation complex"/>
    <property type="evidence" value="ECO:0007669"/>
    <property type="project" value="TreeGrafter"/>
</dbReference>
<dbReference type="Pfam" id="PF00382">
    <property type="entry name" value="TFIIB"/>
    <property type="match status" value="2"/>
</dbReference>